<dbReference type="Proteomes" id="UP000250043">
    <property type="component" value="Unassembled WGS sequence"/>
</dbReference>
<proteinExistence type="predicted"/>
<gene>
    <name evidence="1" type="ORF">OBBRIDRAFT_740243</name>
</gene>
<keyword evidence="2" id="KW-1185">Reference proteome</keyword>
<sequence length="83" mass="8816">MHDRDTADVPRGGAAGAGRLVLGHVDDGSMNEHLDLDHPLAEDVDLTRGHVEIQVPSVTPGDDYIVVLFGDSGNRSPRFTIAA</sequence>
<accession>A0A8E2AIN5</accession>
<organism evidence="1 2">
    <name type="scientific">Obba rivulosa</name>
    <dbReference type="NCBI Taxonomy" id="1052685"/>
    <lineage>
        <taxon>Eukaryota</taxon>
        <taxon>Fungi</taxon>
        <taxon>Dikarya</taxon>
        <taxon>Basidiomycota</taxon>
        <taxon>Agaricomycotina</taxon>
        <taxon>Agaricomycetes</taxon>
        <taxon>Polyporales</taxon>
        <taxon>Gelatoporiaceae</taxon>
        <taxon>Obba</taxon>
    </lineage>
</organism>
<name>A0A8E2AIN5_9APHY</name>
<evidence type="ECO:0000313" key="2">
    <source>
        <dbReference type="Proteomes" id="UP000250043"/>
    </source>
</evidence>
<dbReference type="OrthoDB" id="2339190at2759"/>
<protein>
    <submittedName>
        <fullName evidence="1">Uncharacterized protein</fullName>
    </submittedName>
</protein>
<dbReference type="AlphaFoldDB" id="A0A8E2AIN5"/>
<dbReference type="EMBL" id="KV722599">
    <property type="protein sequence ID" value="OCH85233.1"/>
    <property type="molecule type" value="Genomic_DNA"/>
</dbReference>
<reference evidence="1 2" key="1">
    <citation type="submission" date="2016-07" db="EMBL/GenBank/DDBJ databases">
        <title>Draft genome of the white-rot fungus Obba rivulosa 3A-2.</title>
        <authorList>
            <consortium name="DOE Joint Genome Institute"/>
            <person name="Miettinen O."/>
            <person name="Riley R."/>
            <person name="Acob R."/>
            <person name="Barry K."/>
            <person name="Cullen D."/>
            <person name="De Vries R."/>
            <person name="Hainaut M."/>
            <person name="Hatakka A."/>
            <person name="Henrissat B."/>
            <person name="Hilden K."/>
            <person name="Kuo R."/>
            <person name="Labutti K."/>
            <person name="Lipzen A."/>
            <person name="Makela M.R."/>
            <person name="Sandor L."/>
            <person name="Spatafora J.W."/>
            <person name="Grigoriev I.V."/>
            <person name="Hibbett D.S."/>
        </authorList>
    </citation>
    <scope>NUCLEOTIDE SEQUENCE [LARGE SCALE GENOMIC DNA]</scope>
    <source>
        <strain evidence="1 2">3A-2</strain>
    </source>
</reference>
<evidence type="ECO:0000313" key="1">
    <source>
        <dbReference type="EMBL" id="OCH85233.1"/>
    </source>
</evidence>